<dbReference type="GO" id="GO:0006366">
    <property type="term" value="P:transcription by RNA polymerase II"/>
    <property type="evidence" value="ECO:0007669"/>
    <property type="project" value="InterPro"/>
</dbReference>
<evidence type="ECO:0000313" key="3">
    <source>
        <dbReference type="Proteomes" id="UP001230051"/>
    </source>
</evidence>
<feature type="region of interest" description="Disordered" evidence="1">
    <location>
        <begin position="40"/>
        <end position="103"/>
    </location>
</feature>
<comment type="caution">
    <text evidence="2">The sequence shown here is derived from an EMBL/GenBank/DDBJ whole genome shotgun (WGS) entry which is preliminary data.</text>
</comment>
<keyword evidence="3" id="KW-1185">Reference proteome</keyword>
<gene>
    <name evidence="2" type="primary">SNAPC5</name>
    <name evidence="2" type="ORF">AOXY_G24298</name>
</gene>
<organism evidence="2 3">
    <name type="scientific">Acipenser oxyrinchus oxyrinchus</name>
    <dbReference type="NCBI Taxonomy" id="40147"/>
    <lineage>
        <taxon>Eukaryota</taxon>
        <taxon>Metazoa</taxon>
        <taxon>Chordata</taxon>
        <taxon>Craniata</taxon>
        <taxon>Vertebrata</taxon>
        <taxon>Euteleostomi</taxon>
        <taxon>Actinopterygii</taxon>
        <taxon>Chondrostei</taxon>
        <taxon>Acipenseriformes</taxon>
        <taxon>Acipenseridae</taxon>
        <taxon>Acipenser</taxon>
    </lineage>
</organism>
<name>A0AAD8CWU5_ACIOX</name>
<dbReference type="Pfam" id="PF15497">
    <property type="entry name" value="SNAPC5"/>
    <property type="match status" value="1"/>
</dbReference>
<dbReference type="GO" id="GO:0006384">
    <property type="term" value="P:transcription initiation at RNA polymerase III promoter"/>
    <property type="evidence" value="ECO:0007669"/>
    <property type="project" value="InterPro"/>
</dbReference>
<feature type="compositionally biased region" description="Acidic residues" evidence="1">
    <location>
        <begin position="84"/>
        <end position="103"/>
    </location>
</feature>
<dbReference type="GO" id="GO:0005634">
    <property type="term" value="C:nucleus"/>
    <property type="evidence" value="ECO:0007669"/>
    <property type="project" value="InterPro"/>
</dbReference>
<accession>A0AAD8CWU5</accession>
<sequence>MLSRLQELKKEEETLLKVKALLLDQLNRLKVEELALQSMISTEREDSDASSPAQPDLAEIAMQVDDESKINQTELQLNAFAVEQDLEEEQEEEEEEEEEEEDN</sequence>
<dbReference type="Proteomes" id="UP001230051">
    <property type="component" value="Unassembled WGS sequence"/>
</dbReference>
<dbReference type="AlphaFoldDB" id="A0AAD8CWU5"/>
<dbReference type="PANTHER" id="PTHR15333">
    <property type="entry name" value="SNRNA-ACTIVATING PROTEIN COMPLEX SUBUNIT 5"/>
    <property type="match status" value="1"/>
</dbReference>
<dbReference type="InterPro" id="IPR029138">
    <property type="entry name" value="SNAPC5"/>
</dbReference>
<dbReference type="PANTHER" id="PTHR15333:SF2">
    <property type="entry name" value="SNRNA-ACTIVATING PROTEIN COMPLEX SUBUNIT 5"/>
    <property type="match status" value="1"/>
</dbReference>
<protein>
    <submittedName>
        <fullName evidence="2">snRNA-activating protein complex subunit 5-like</fullName>
    </submittedName>
</protein>
<evidence type="ECO:0000313" key="2">
    <source>
        <dbReference type="EMBL" id="KAK1158061.1"/>
    </source>
</evidence>
<proteinExistence type="predicted"/>
<evidence type="ECO:0000256" key="1">
    <source>
        <dbReference type="SAM" id="MobiDB-lite"/>
    </source>
</evidence>
<reference evidence="2" key="1">
    <citation type="submission" date="2022-02" db="EMBL/GenBank/DDBJ databases">
        <title>Atlantic sturgeon de novo genome assembly.</title>
        <authorList>
            <person name="Stock M."/>
            <person name="Klopp C."/>
            <person name="Guiguen Y."/>
            <person name="Cabau C."/>
            <person name="Parinello H."/>
            <person name="Santidrian Yebra-Pimentel E."/>
            <person name="Kuhl H."/>
            <person name="Dirks R.P."/>
            <person name="Guessner J."/>
            <person name="Wuertz S."/>
            <person name="Du K."/>
            <person name="Schartl M."/>
        </authorList>
    </citation>
    <scope>NUCLEOTIDE SEQUENCE</scope>
    <source>
        <strain evidence="2">STURGEONOMICS-FGT-2020</strain>
        <tissue evidence="2">Whole blood</tissue>
    </source>
</reference>
<dbReference type="EMBL" id="JAGXEW010000025">
    <property type="protein sequence ID" value="KAK1158061.1"/>
    <property type="molecule type" value="Genomic_DNA"/>
</dbReference>